<feature type="transmembrane region" description="Helical" evidence="5">
    <location>
        <begin position="14"/>
        <end position="35"/>
    </location>
</feature>
<proteinExistence type="predicted"/>
<dbReference type="eggNOG" id="arCOG01546">
    <property type="taxonomic scope" value="Archaea"/>
</dbReference>
<feature type="transmembrane region" description="Helical" evidence="5">
    <location>
        <begin position="47"/>
        <end position="71"/>
    </location>
</feature>
<dbReference type="GO" id="GO:0016020">
    <property type="term" value="C:membrane"/>
    <property type="evidence" value="ECO:0007669"/>
    <property type="project" value="UniProtKB-SubCell"/>
</dbReference>
<gene>
    <name evidence="6" type="ordered locus">Hbut_0186</name>
</gene>
<evidence type="ECO:0000256" key="5">
    <source>
        <dbReference type="SAM" id="Phobius"/>
    </source>
</evidence>
<keyword evidence="6" id="KW-0560">Oxidoreductase</keyword>
<dbReference type="GeneID" id="4782724"/>
<name>A2BJ97_HYPBU</name>
<evidence type="ECO:0000256" key="4">
    <source>
        <dbReference type="ARBA" id="ARBA00023136"/>
    </source>
</evidence>
<dbReference type="EC" id="1.6.5.3" evidence="6"/>
<reference evidence="6 7" key="1">
    <citation type="journal article" date="2007" name="Archaea">
        <title>The genome of Hyperthermus butylicus: a sulfur-reducing, peptide fermenting, neutrophilic Crenarchaeote growing up to 108 degrees C.</title>
        <authorList>
            <person name="Brugger K."/>
            <person name="Chen L."/>
            <person name="Stark M."/>
            <person name="Zibat A."/>
            <person name="Redder P."/>
            <person name="Ruepp A."/>
            <person name="Awayez M."/>
            <person name="She Q."/>
            <person name="Garrett R.A."/>
            <person name="Klenk H.P."/>
        </authorList>
    </citation>
    <scope>NUCLEOTIDE SEQUENCE [LARGE SCALE GENOMIC DNA]</scope>
    <source>
        <strain evidence="7">DSM 5456 / JCM 9403 / PLM1-5</strain>
    </source>
</reference>
<keyword evidence="7" id="KW-1185">Reference proteome</keyword>
<dbReference type="InterPro" id="IPR001694">
    <property type="entry name" value="NADH_UbQ_OxRdtase_su1/FPO"/>
</dbReference>
<organism evidence="6 7">
    <name type="scientific">Hyperthermus butylicus (strain DSM 5456 / JCM 9403 / PLM1-5)</name>
    <dbReference type="NCBI Taxonomy" id="415426"/>
    <lineage>
        <taxon>Archaea</taxon>
        <taxon>Thermoproteota</taxon>
        <taxon>Thermoprotei</taxon>
        <taxon>Desulfurococcales</taxon>
        <taxon>Pyrodictiaceae</taxon>
        <taxon>Hyperthermus</taxon>
    </lineage>
</organism>
<feature type="transmembrane region" description="Helical" evidence="5">
    <location>
        <begin position="204"/>
        <end position="226"/>
    </location>
</feature>
<dbReference type="AlphaFoldDB" id="A2BJ97"/>
<accession>A2BJ97</accession>
<dbReference type="PANTHER" id="PTHR11432:SF3">
    <property type="entry name" value="NADH-UBIQUINONE OXIDOREDUCTASE CHAIN 1"/>
    <property type="match status" value="1"/>
</dbReference>
<keyword evidence="2 5" id="KW-0812">Transmembrane</keyword>
<feature type="transmembrane region" description="Helical" evidence="5">
    <location>
        <begin position="119"/>
        <end position="141"/>
    </location>
</feature>
<dbReference type="EnsemblBacteria" id="ABM80058">
    <property type="protein sequence ID" value="ABM80058"/>
    <property type="gene ID" value="Hbut_0186"/>
</dbReference>
<dbReference type="STRING" id="415426.Hbut_0186"/>
<dbReference type="PANTHER" id="PTHR11432">
    <property type="entry name" value="NADH DEHYDROGENASE SUBUNIT 1"/>
    <property type="match status" value="1"/>
</dbReference>
<evidence type="ECO:0000256" key="1">
    <source>
        <dbReference type="ARBA" id="ARBA00004141"/>
    </source>
</evidence>
<keyword evidence="4 5" id="KW-0472">Membrane</keyword>
<feature type="transmembrane region" description="Helical" evidence="5">
    <location>
        <begin position="83"/>
        <end position="107"/>
    </location>
</feature>
<dbReference type="KEGG" id="hbu:Hbut_0186"/>
<evidence type="ECO:0000313" key="6">
    <source>
        <dbReference type="EMBL" id="ABM80058.1"/>
    </source>
</evidence>
<evidence type="ECO:0000256" key="3">
    <source>
        <dbReference type="ARBA" id="ARBA00022989"/>
    </source>
</evidence>
<keyword evidence="3 5" id="KW-1133">Transmembrane helix</keyword>
<dbReference type="RefSeq" id="WP_011821375.1">
    <property type="nucleotide sequence ID" value="NC_008818.1"/>
</dbReference>
<dbReference type="HOGENOM" id="CLU_015134_0_2_2"/>
<evidence type="ECO:0000313" key="7">
    <source>
        <dbReference type="Proteomes" id="UP000002593"/>
    </source>
</evidence>
<dbReference type="EMBL" id="CP000493">
    <property type="protein sequence ID" value="ABM80058.1"/>
    <property type="molecule type" value="Genomic_DNA"/>
</dbReference>
<feature type="transmembrane region" description="Helical" evidence="5">
    <location>
        <begin position="238"/>
        <end position="260"/>
    </location>
</feature>
<dbReference type="Pfam" id="PF00146">
    <property type="entry name" value="NADHdh"/>
    <property type="match status" value="1"/>
</dbReference>
<dbReference type="GO" id="GO:0009060">
    <property type="term" value="P:aerobic respiration"/>
    <property type="evidence" value="ECO:0007669"/>
    <property type="project" value="TreeGrafter"/>
</dbReference>
<dbReference type="GO" id="GO:0003954">
    <property type="term" value="F:NADH dehydrogenase activity"/>
    <property type="evidence" value="ECO:0007669"/>
    <property type="project" value="TreeGrafter"/>
</dbReference>
<evidence type="ECO:0000256" key="2">
    <source>
        <dbReference type="ARBA" id="ARBA00022692"/>
    </source>
</evidence>
<dbReference type="Proteomes" id="UP000002593">
    <property type="component" value="Chromosome"/>
</dbReference>
<sequence length="262" mass="28487">MFQEIIVPFETERLAFAAAPILAFTIAVLPLTVIPGGPGVYGFTSPYSMLIAYALLSLTSIVILVMGWAASNKFTLIGAGREILTAIAGEVVLLASILPTALMYGTLDINEAVRAQMETGIIGLVANPVAALLYFLAAMLITDRIPFDLVLGEQEIVNGPYTEYSGFLYVLSMALDYAKLYALMMLFTDLFLGGWAPFTGEITGSLAVFLKTVVVMLIAVFLRSVYGRMRLDKMVSMFWGRFMPLAFAALILAVFVRSLYLG</sequence>
<protein>
    <submittedName>
        <fullName evidence="6">NADH-ubiquinone oxidoreductase chain 1</fullName>
        <ecNumber evidence="6">1.6.5.3</ecNumber>
    </submittedName>
</protein>
<comment type="subcellular location">
    <subcellularLocation>
        <location evidence="1">Membrane</location>
        <topology evidence="1">Multi-pass membrane protein</topology>
    </subcellularLocation>
</comment>